<evidence type="ECO:0000313" key="2">
    <source>
        <dbReference type="EMBL" id="RTR37374.1"/>
    </source>
</evidence>
<evidence type="ECO:0000313" key="3">
    <source>
        <dbReference type="Proteomes" id="UP000267448"/>
    </source>
</evidence>
<gene>
    <name evidence="2" type="ORF">EKG38_19455</name>
</gene>
<comment type="caution">
    <text evidence="2">The sequence shown here is derived from an EMBL/GenBank/DDBJ whole genome shotgun (WGS) entry which is preliminary data.</text>
</comment>
<sequence length="59" mass="6863">MKTALIEQTREPISHRTELQGAGFQWLLYGLLILHFATLLFDRYDELSTKVKTKVKNKA</sequence>
<feature type="transmembrane region" description="Helical" evidence="1">
    <location>
        <begin position="26"/>
        <end position="44"/>
    </location>
</feature>
<keyword evidence="1" id="KW-0812">Transmembrane</keyword>
<proteinExistence type="predicted"/>
<keyword evidence="1" id="KW-1133">Transmembrane helix</keyword>
<evidence type="ECO:0000256" key="1">
    <source>
        <dbReference type="SAM" id="Phobius"/>
    </source>
</evidence>
<keyword evidence="3" id="KW-1185">Reference proteome</keyword>
<dbReference type="Proteomes" id="UP000267448">
    <property type="component" value="Unassembled WGS sequence"/>
</dbReference>
<reference evidence="2 3" key="1">
    <citation type="submission" date="2018-12" db="EMBL/GenBank/DDBJ databases">
        <authorList>
            <person name="Yu L."/>
        </authorList>
    </citation>
    <scope>NUCLEOTIDE SEQUENCE [LARGE SCALE GENOMIC DNA]</scope>
    <source>
        <strain evidence="2 3">HAW-EB2</strain>
    </source>
</reference>
<dbReference type="AlphaFoldDB" id="A0A3S0J3T3"/>
<protein>
    <submittedName>
        <fullName evidence="2">Uncharacterized protein</fullName>
    </submittedName>
</protein>
<dbReference type="EMBL" id="RXNU01000013">
    <property type="protein sequence ID" value="RTR37374.1"/>
    <property type="molecule type" value="Genomic_DNA"/>
</dbReference>
<keyword evidence="1" id="KW-0472">Membrane</keyword>
<accession>A0A3S0J3T3</accession>
<dbReference type="RefSeq" id="WP_126522160.1">
    <property type="nucleotide sequence ID" value="NZ_RXNU01000013.1"/>
</dbReference>
<dbReference type="OrthoDB" id="9900071at2"/>
<organism evidence="2 3">
    <name type="scientific">Shewanella canadensis</name>
    <dbReference type="NCBI Taxonomy" id="271096"/>
    <lineage>
        <taxon>Bacteria</taxon>
        <taxon>Pseudomonadati</taxon>
        <taxon>Pseudomonadota</taxon>
        <taxon>Gammaproteobacteria</taxon>
        <taxon>Alteromonadales</taxon>
        <taxon>Shewanellaceae</taxon>
        <taxon>Shewanella</taxon>
    </lineage>
</organism>
<name>A0A3S0J3T3_9GAMM</name>